<proteinExistence type="predicted"/>
<dbReference type="EMBL" id="JAWWNJ010000013">
    <property type="protein sequence ID" value="KAK7042677.1"/>
    <property type="molecule type" value="Genomic_DNA"/>
</dbReference>
<evidence type="ECO:0000313" key="4">
    <source>
        <dbReference type="Proteomes" id="UP001362999"/>
    </source>
</evidence>
<sequence length="95" mass="10226">MRHFQVQPVLLFALFALLFTPLVSAVTVVTPASINVDMDSVMEFLRHATGTLTCLIGLESGGSHGGFSAHPTTRAPSSRCASLRDESIDEIRIDP</sequence>
<protein>
    <submittedName>
        <fullName evidence="3">Uncharacterized protein</fullName>
    </submittedName>
</protein>
<keyword evidence="2" id="KW-0732">Signal</keyword>
<organism evidence="3 4">
    <name type="scientific">Favolaschia claudopus</name>
    <dbReference type="NCBI Taxonomy" id="2862362"/>
    <lineage>
        <taxon>Eukaryota</taxon>
        <taxon>Fungi</taxon>
        <taxon>Dikarya</taxon>
        <taxon>Basidiomycota</taxon>
        <taxon>Agaricomycotina</taxon>
        <taxon>Agaricomycetes</taxon>
        <taxon>Agaricomycetidae</taxon>
        <taxon>Agaricales</taxon>
        <taxon>Marasmiineae</taxon>
        <taxon>Mycenaceae</taxon>
        <taxon>Favolaschia</taxon>
    </lineage>
</organism>
<gene>
    <name evidence="3" type="ORF">R3P38DRAFT_3179216</name>
</gene>
<dbReference type="AlphaFoldDB" id="A0AAW0CVQ0"/>
<evidence type="ECO:0000256" key="1">
    <source>
        <dbReference type="SAM" id="MobiDB-lite"/>
    </source>
</evidence>
<feature type="signal peptide" evidence="2">
    <location>
        <begin position="1"/>
        <end position="25"/>
    </location>
</feature>
<dbReference type="Proteomes" id="UP001362999">
    <property type="component" value="Unassembled WGS sequence"/>
</dbReference>
<evidence type="ECO:0000256" key="2">
    <source>
        <dbReference type="SAM" id="SignalP"/>
    </source>
</evidence>
<reference evidence="3 4" key="1">
    <citation type="journal article" date="2024" name="J Genomics">
        <title>Draft genome sequencing and assembly of Favolaschia claudopus CIRM-BRFM 2984 isolated from oak limbs.</title>
        <authorList>
            <person name="Navarro D."/>
            <person name="Drula E."/>
            <person name="Chaduli D."/>
            <person name="Cazenave R."/>
            <person name="Ahrendt S."/>
            <person name="Wang J."/>
            <person name="Lipzen A."/>
            <person name="Daum C."/>
            <person name="Barry K."/>
            <person name="Grigoriev I.V."/>
            <person name="Favel A."/>
            <person name="Rosso M.N."/>
            <person name="Martin F."/>
        </authorList>
    </citation>
    <scope>NUCLEOTIDE SEQUENCE [LARGE SCALE GENOMIC DNA]</scope>
    <source>
        <strain evidence="3 4">CIRM-BRFM 2984</strain>
    </source>
</reference>
<keyword evidence="4" id="KW-1185">Reference proteome</keyword>
<evidence type="ECO:0000313" key="3">
    <source>
        <dbReference type="EMBL" id="KAK7042677.1"/>
    </source>
</evidence>
<accession>A0AAW0CVQ0</accession>
<name>A0AAW0CVQ0_9AGAR</name>
<feature type="compositionally biased region" description="Polar residues" evidence="1">
    <location>
        <begin position="70"/>
        <end position="80"/>
    </location>
</feature>
<feature type="chain" id="PRO_5043743352" evidence="2">
    <location>
        <begin position="26"/>
        <end position="95"/>
    </location>
</feature>
<feature type="compositionally biased region" description="Basic and acidic residues" evidence="1">
    <location>
        <begin position="82"/>
        <end position="95"/>
    </location>
</feature>
<comment type="caution">
    <text evidence="3">The sequence shown here is derived from an EMBL/GenBank/DDBJ whole genome shotgun (WGS) entry which is preliminary data.</text>
</comment>
<feature type="region of interest" description="Disordered" evidence="1">
    <location>
        <begin position="66"/>
        <end position="95"/>
    </location>
</feature>